<feature type="binding site" evidence="9">
    <location>
        <position position="31"/>
    </location>
    <ligand>
        <name>ATP</name>
        <dbReference type="ChEBI" id="CHEBI:30616"/>
    </ligand>
</feature>
<evidence type="ECO:0000256" key="8">
    <source>
        <dbReference type="ARBA" id="ARBA00048679"/>
    </source>
</evidence>
<dbReference type="PANTHER" id="PTHR44899:SF7">
    <property type="entry name" value="NIMA-RELATED KINASE"/>
    <property type="match status" value="1"/>
</dbReference>
<dbReference type="Gene3D" id="3.30.200.20">
    <property type="entry name" value="Phosphorylase Kinase, domain 1"/>
    <property type="match status" value="1"/>
</dbReference>
<name>A0A146K6U4_9EUKA</name>
<evidence type="ECO:0000259" key="12">
    <source>
        <dbReference type="PROSITE" id="PS50011"/>
    </source>
</evidence>
<proteinExistence type="inferred from homology"/>
<evidence type="ECO:0000256" key="1">
    <source>
        <dbReference type="ARBA" id="ARBA00012513"/>
    </source>
</evidence>
<dbReference type="EMBL" id="GDID01004073">
    <property type="protein sequence ID" value="JAP92533.1"/>
    <property type="molecule type" value="Transcribed_RNA"/>
</dbReference>
<accession>A0A146K6U4</accession>
<evidence type="ECO:0000256" key="10">
    <source>
        <dbReference type="RuleBase" id="RU000304"/>
    </source>
</evidence>
<dbReference type="InterPro" id="IPR011009">
    <property type="entry name" value="Kinase-like_dom_sf"/>
</dbReference>
<dbReference type="PRINTS" id="PR00109">
    <property type="entry name" value="TYRKINASE"/>
</dbReference>
<dbReference type="AlphaFoldDB" id="A0A146K6U4"/>
<dbReference type="PANTHER" id="PTHR44899">
    <property type="entry name" value="CAMK FAMILY PROTEIN KINASE"/>
    <property type="match status" value="1"/>
</dbReference>
<dbReference type="Gene3D" id="1.10.510.10">
    <property type="entry name" value="Transferase(Phosphotransferase) domain 1"/>
    <property type="match status" value="1"/>
</dbReference>
<dbReference type="InterPro" id="IPR000719">
    <property type="entry name" value="Prot_kinase_dom"/>
</dbReference>
<evidence type="ECO:0000256" key="9">
    <source>
        <dbReference type="PROSITE-ProRule" id="PRU10141"/>
    </source>
</evidence>
<feature type="compositionally biased region" description="Polar residues" evidence="11">
    <location>
        <begin position="305"/>
        <end position="317"/>
    </location>
</feature>
<sequence length="458" mass="52974">DFDILQQIGRGTSGVVYKCRRRKDGGIYVLKEIKLFGAPQSEVALAVNECTILASIDSDYIIRYYDSFIDNSTQTLWMVMEYANHGSLRDIINQNKDYMNEQDAWWYITQMVIGVASLHLMHIIHRDIKSLNIFVCDGAYGQKYTLKIGDMGVSKQLNATQVMSQTMVGSPYYLSPEICKSEKYNIKSDIWALGITFYEMLNKGKHPFQAQNQGALIVNIIKGQFKPLPSVYSQQLIDLVGWCLMSDPAKRPDIFSLLAIPPVLQTIQRFNLSLPPKIQEHLKYALQRLQRIKTSEVNRSRMTSERSSQQSTVTSQERIPRQNPIVKVESDVVLVNPEEIHDYVDDFDEPEPTTQETAELQNKLNELIKIDSQLQQKFEEVTKEISTFNIQNQIREELIQFFQRHDNPSQEMIKEFVFKRIPYNKIGVISHLKVYVKIMKQKQSVQTEMSKVIENIKK</sequence>
<evidence type="ECO:0000256" key="2">
    <source>
        <dbReference type="ARBA" id="ARBA00022527"/>
    </source>
</evidence>
<dbReference type="Pfam" id="PF00069">
    <property type="entry name" value="Pkinase"/>
    <property type="match status" value="1"/>
</dbReference>
<keyword evidence="3" id="KW-0808">Transferase</keyword>
<dbReference type="SUPFAM" id="SSF56112">
    <property type="entry name" value="Protein kinase-like (PK-like)"/>
    <property type="match status" value="1"/>
</dbReference>
<keyword evidence="4 9" id="KW-0547">Nucleotide-binding</keyword>
<evidence type="ECO:0000256" key="3">
    <source>
        <dbReference type="ARBA" id="ARBA00022679"/>
    </source>
</evidence>
<evidence type="ECO:0000256" key="7">
    <source>
        <dbReference type="ARBA" id="ARBA00047899"/>
    </source>
</evidence>
<evidence type="ECO:0000256" key="6">
    <source>
        <dbReference type="ARBA" id="ARBA00022840"/>
    </source>
</evidence>
<evidence type="ECO:0000313" key="13">
    <source>
        <dbReference type="EMBL" id="JAP92533.1"/>
    </source>
</evidence>
<evidence type="ECO:0000256" key="11">
    <source>
        <dbReference type="SAM" id="MobiDB-lite"/>
    </source>
</evidence>
<dbReference type="InterPro" id="IPR017441">
    <property type="entry name" value="Protein_kinase_ATP_BS"/>
</dbReference>
<dbReference type="InterPro" id="IPR001245">
    <property type="entry name" value="Ser-Thr/Tyr_kinase_cat_dom"/>
</dbReference>
<dbReference type="EC" id="2.7.11.1" evidence="1"/>
<keyword evidence="6 9" id="KW-0067">ATP-binding</keyword>
<gene>
    <name evidence="13" type="ORF">TPC1_15490</name>
</gene>
<dbReference type="GO" id="GO:0004674">
    <property type="term" value="F:protein serine/threonine kinase activity"/>
    <property type="evidence" value="ECO:0007669"/>
    <property type="project" value="UniProtKB-KW"/>
</dbReference>
<feature type="region of interest" description="Disordered" evidence="11">
    <location>
        <begin position="296"/>
        <end position="319"/>
    </location>
</feature>
<protein>
    <recommendedName>
        <fullName evidence="1">non-specific serine/threonine protein kinase</fullName>
        <ecNumber evidence="1">2.7.11.1</ecNumber>
    </recommendedName>
</protein>
<dbReference type="SMART" id="SM00220">
    <property type="entry name" value="S_TKc"/>
    <property type="match status" value="1"/>
</dbReference>
<feature type="non-terminal residue" evidence="13">
    <location>
        <position position="458"/>
    </location>
</feature>
<keyword evidence="5 13" id="KW-0418">Kinase</keyword>
<organism evidence="13">
    <name type="scientific">Trepomonas sp. PC1</name>
    <dbReference type="NCBI Taxonomy" id="1076344"/>
    <lineage>
        <taxon>Eukaryota</taxon>
        <taxon>Metamonada</taxon>
        <taxon>Diplomonadida</taxon>
        <taxon>Hexamitidae</taxon>
        <taxon>Hexamitinae</taxon>
        <taxon>Trepomonas</taxon>
    </lineage>
</organism>
<keyword evidence="2 10" id="KW-0723">Serine/threonine-protein kinase</keyword>
<dbReference type="GO" id="GO:0005524">
    <property type="term" value="F:ATP binding"/>
    <property type="evidence" value="ECO:0007669"/>
    <property type="project" value="UniProtKB-UniRule"/>
</dbReference>
<comment type="catalytic activity">
    <reaction evidence="7">
        <text>L-threonyl-[protein] + ATP = O-phospho-L-threonyl-[protein] + ADP + H(+)</text>
        <dbReference type="Rhea" id="RHEA:46608"/>
        <dbReference type="Rhea" id="RHEA-COMP:11060"/>
        <dbReference type="Rhea" id="RHEA-COMP:11605"/>
        <dbReference type="ChEBI" id="CHEBI:15378"/>
        <dbReference type="ChEBI" id="CHEBI:30013"/>
        <dbReference type="ChEBI" id="CHEBI:30616"/>
        <dbReference type="ChEBI" id="CHEBI:61977"/>
        <dbReference type="ChEBI" id="CHEBI:456216"/>
        <dbReference type="EC" id="2.7.11.1"/>
    </reaction>
</comment>
<dbReference type="PROSITE" id="PS50011">
    <property type="entry name" value="PROTEIN_KINASE_DOM"/>
    <property type="match status" value="1"/>
</dbReference>
<evidence type="ECO:0000256" key="5">
    <source>
        <dbReference type="ARBA" id="ARBA00022777"/>
    </source>
</evidence>
<comment type="catalytic activity">
    <reaction evidence="8">
        <text>L-seryl-[protein] + ATP = O-phospho-L-seryl-[protein] + ADP + H(+)</text>
        <dbReference type="Rhea" id="RHEA:17989"/>
        <dbReference type="Rhea" id="RHEA-COMP:9863"/>
        <dbReference type="Rhea" id="RHEA-COMP:11604"/>
        <dbReference type="ChEBI" id="CHEBI:15378"/>
        <dbReference type="ChEBI" id="CHEBI:29999"/>
        <dbReference type="ChEBI" id="CHEBI:30616"/>
        <dbReference type="ChEBI" id="CHEBI:83421"/>
        <dbReference type="ChEBI" id="CHEBI:456216"/>
        <dbReference type="EC" id="2.7.11.1"/>
    </reaction>
</comment>
<feature type="non-terminal residue" evidence="13">
    <location>
        <position position="1"/>
    </location>
</feature>
<dbReference type="InterPro" id="IPR051131">
    <property type="entry name" value="NEK_Ser/Thr_kinase_NIMA"/>
</dbReference>
<feature type="domain" description="Protein kinase" evidence="12">
    <location>
        <begin position="2"/>
        <end position="264"/>
    </location>
</feature>
<dbReference type="PROSITE" id="PS00108">
    <property type="entry name" value="PROTEIN_KINASE_ST"/>
    <property type="match status" value="1"/>
</dbReference>
<reference evidence="13" key="1">
    <citation type="submission" date="2015-07" db="EMBL/GenBank/DDBJ databases">
        <title>Adaptation to a free-living lifestyle via gene acquisitions in the diplomonad Trepomonas sp. PC1.</title>
        <authorList>
            <person name="Xu F."/>
            <person name="Jerlstrom-Hultqvist J."/>
            <person name="Kolisko M."/>
            <person name="Simpson A.G.B."/>
            <person name="Roger A.J."/>
            <person name="Svard S.G."/>
            <person name="Andersson J.O."/>
        </authorList>
    </citation>
    <scope>NUCLEOTIDE SEQUENCE</scope>
    <source>
        <strain evidence="13">PC1</strain>
    </source>
</reference>
<comment type="similarity">
    <text evidence="10">Belongs to the protein kinase superfamily.</text>
</comment>
<dbReference type="PROSITE" id="PS00107">
    <property type="entry name" value="PROTEIN_KINASE_ATP"/>
    <property type="match status" value="1"/>
</dbReference>
<evidence type="ECO:0000256" key="4">
    <source>
        <dbReference type="ARBA" id="ARBA00022741"/>
    </source>
</evidence>
<dbReference type="InterPro" id="IPR008271">
    <property type="entry name" value="Ser/Thr_kinase_AS"/>
</dbReference>